<evidence type="ECO:0000256" key="1">
    <source>
        <dbReference type="SAM" id="MobiDB-lite"/>
    </source>
</evidence>
<dbReference type="AlphaFoldDB" id="A0AAW0E7P5"/>
<protein>
    <submittedName>
        <fullName evidence="2">Uncharacterized protein</fullName>
    </submittedName>
</protein>
<proteinExistence type="predicted"/>
<dbReference type="EMBL" id="JAYKXP010000003">
    <property type="protein sequence ID" value="KAK7060265.1"/>
    <property type="molecule type" value="Genomic_DNA"/>
</dbReference>
<sequence>MASTSRVKGPRSLPPLPDTHTTYTRSESLEMGAPDGYQLSRISTTESTASTSSTSSSSSTDSSESYCPCAWDDIEDCECCVYECKLHRRAHIRRQRKRKLPIKPLPKPPGSSSSPITRMVLAVEGRSLRIRKLPVPPHLIKDFPTVSPTTCSTPIPQLDDYPDSPDDGEINWEILINEIVNGRLSTL</sequence>
<dbReference type="Proteomes" id="UP001383192">
    <property type="component" value="Unassembled WGS sequence"/>
</dbReference>
<name>A0AAW0E7P5_9AGAR</name>
<evidence type="ECO:0000313" key="3">
    <source>
        <dbReference type="Proteomes" id="UP001383192"/>
    </source>
</evidence>
<comment type="caution">
    <text evidence="2">The sequence shown here is derived from an EMBL/GenBank/DDBJ whole genome shotgun (WGS) entry which is preliminary data.</text>
</comment>
<evidence type="ECO:0000313" key="2">
    <source>
        <dbReference type="EMBL" id="KAK7060265.1"/>
    </source>
</evidence>
<keyword evidence="3" id="KW-1185">Reference proteome</keyword>
<gene>
    <name evidence="2" type="ORF">VNI00_001030</name>
</gene>
<accession>A0AAW0E7P5</accession>
<feature type="compositionally biased region" description="Low complexity" evidence="1">
    <location>
        <begin position="43"/>
        <end position="64"/>
    </location>
</feature>
<organism evidence="2 3">
    <name type="scientific">Paramarasmius palmivorus</name>
    <dbReference type="NCBI Taxonomy" id="297713"/>
    <lineage>
        <taxon>Eukaryota</taxon>
        <taxon>Fungi</taxon>
        <taxon>Dikarya</taxon>
        <taxon>Basidiomycota</taxon>
        <taxon>Agaricomycotina</taxon>
        <taxon>Agaricomycetes</taxon>
        <taxon>Agaricomycetidae</taxon>
        <taxon>Agaricales</taxon>
        <taxon>Marasmiineae</taxon>
        <taxon>Marasmiaceae</taxon>
        <taxon>Paramarasmius</taxon>
    </lineage>
</organism>
<reference evidence="2 3" key="1">
    <citation type="submission" date="2024-01" db="EMBL/GenBank/DDBJ databases">
        <title>A draft genome for a cacao thread blight-causing isolate of Paramarasmius palmivorus.</title>
        <authorList>
            <person name="Baruah I.K."/>
            <person name="Bukari Y."/>
            <person name="Amoako-Attah I."/>
            <person name="Meinhardt L.W."/>
            <person name="Bailey B.A."/>
            <person name="Cohen S.P."/>
        </authorList>
    </citation>
    <scope>NUCLEOTIDE SEQUENCE [LARGE SCALE GENOMIC DNA]</scope>
    <source>
        <strain evidence="2 3">GH-12</strain>
    </source>
</reference>
<feature type="region of interest" description="Disordered" evidence="1">
    <location>
        <begin position="1"/>
        <end position="64"/>
    </location>
</feature>